<evidence type="ECO:0000256" key="3">
    <source>
        <dbReference type="ARBA" id="ARBA00022448"/>
    </source>
</evidence>
<dbReference type="CDD" id="cd13666">
    <property type="entry name" value="PBP2_TRAP_DctP_like_1"/>
    <property type="match status" value="1"/>
</dbReference>
<keyword evidence="5" id="KW-0574">Periplasm</keyword>
<evidence type="ECO:0000256" key="6">
    <source>
        <dbReference type="SAM" id="SignalP"/>
    </source>
</evidence>
<dbReference type="Proteomes" id="UP001247754">
    <property type="component" value="Unassembled WGS sequence"/>
</dbReference>
<dbReference type="PROSITE" id="PS51318">
    <property type="entry name" value="TAT"/>
    <property type="match status" value="1"/>
</dbReference>
<dbReference type="InterPro" id="IPR038404">
    <property type="entry name" value="TRAP_DctP_sf"/>
</dbReference>
<dbReference type="InterPro" id="IPR006311">
    <property type="entry name" value="TAT_signal"/>
</dbReference>
<dbReference type="EMBL" id="JAVKPH010000005">
    <property type="protein sequence ID" value="MDR5652213.1"/>
    <property type="molecule type" value="Genomic_DNA"/>
</dbReference>
<comment type="caution">
    <text evidence="7">The sequence shown here is derived from an EMBL/GenBank/DDBJ whole genome shotgun (WGS) entry which is preliminary data.</text>
</comment>
<sequence>MTYRRTLFAAAAALGAIAGAPAAQADTFSYAMNLNPTEPMPANAYIPWAESVKNRTNGDVTIEFYFSGALLPNAESLAGTRSGVADLAYHAFTYTPAEMPIWNVISFLGFKVPKPHVVAIAAAEYGLLDPEGNGEIAKAGVVYMGGYTTPAYHFICRSDKIAGAEDLKGLRVRTPGGPWSEFARSLGMVDVNITSAEMYTAFERGAVDCATADPTHIVTGANLLRVAKGFNTMPMGPFFTGASWIWNPDSWARISEENRKIVLEESARYLAVNITTYVADGEKAKQAGKDGGITFVEPSPDLVDAYQAFVADIDDIVVAKGKAAGVGNIEKEMADFTALMEKWDGLLKDVDVTDADVLGKLIWDNIYSKVDVATYGIR</sequence>
<dbReference type="InterPro" id="IPR018389">
    <property type="entry name" value="DctP_fam"/>
</dbReference>
<dbReference type="PANTHER" id="PTHR33376:SF7">
    <property type="entry name" value="C4-DICARBOXYLATE-BINDING PROTEIN DCTB"/>
    <property type="match status" value="1"/>
</dbReference>
<evidence type="ECO:0000313" key="8">
    <source>
        <dbReference type="Proteomes" id="UP001247754"/>
    </source>
</evidence>
<dbReference type="RefSeq" id="WP_310456463.1">
    <property type="nucleotide sequence ID" value="NZ_JAVKPH010000005.1"/>
</dbReference>
<organism evidence="7 8">
    <name type="scientific">Ruixingdingia sedimenti</name>
    <dbReference type="NCBI Taxonomy" id="3073604"/>
    <lineage>
        <taxon>Bacteria</taxon>
        <taxon>Pseudomonadati</taxon>
        <taxon>Pseudomonadota</taxon>
        <taxon>Alphaproteobacteria</taxon>
        <taxon>Rhodobacterales</taxon>
        <taxon>Paracoccaceae</taxon>
        <taxon>Ruixingdingia</taxon>
    </lineage>
</organism>
<name>A0ABU1F6I4_9RHOB</name>
<evidence type="ECO:0000313" key="7">
    <source>
        <dbReference type="EMBL" id="MDR5652213.1"/>
    </source>
</evidence>
<comment type="similarity">
    <text evidence="2">Belongs to the bacterial solute-binding protein 7 family.</text>
</comment>
<keyword evidence="8" id="KW-1185">Reference proteome</keyword>
<keyword evidence="3" id="KW-0813">Transport</keyword>
<gene>
    <name evidence="7" type="ORF">RGD00_06345</name>
</gene>
<evidence type="ECO:0000256" key="1">
    <source>
        <dbReference type="ARBA" id="ARBA00004418"/>
    </source>
</evidence>
<keyword evidence="4 6" id="KW-0732">Signal</keyword>
<feature type="chain" id="PRO_5047218540" evidence="6">
    <location>
        <begin position="26"/>
        <end position="378"/>
    </location>
</feature>
<dbReference type="PANTHER" id="PTHR33376">
    <property type="match status" value="1"/>
</dbReference>
<evidence type="ECO:0000256" key="5">
    <source>
        <dbReference type="ARBA" id="ARBA00022764"/>
    </source>
</evidence>
<dbReference type="Pfam" id="PF03480">
    <property type="entry name" value="DctP"/>
    <property type="match status" value="1"/>
</dbReference>
<dbReference type="SUPFAM" id="SSF53850">
    <property type="entry name" value="Periplasmic binding protein-like II"/>
    <property type="match status" value="1"/>
</dbReference>
<comment type="subcellular location">
    <subcellularLocation>
        <location evidence="1">Periplasm</location>
    </subcellularLocation>
</comment>
<feature type="signal peptide" evidence="6">
    <location>
        <begin position="1"/>
        <end position="25"/>
    </location>
</feature>
<accession>A0ABU1F6I4</accession>
<dbReference type="Gene3D" id="3.40.190.170">
    <property type="entry name" value="Bacterial extracellular solute-binding protein, family 7"/>
    <property type="match status" value="1"/>
</dbReference>
<proteinExistence type="inferred from homology"/>
<evidence type="ECO:0000256" key="4">
    <source>
        <dbReference type="ARBA" id="ARBA00022729"/>
    </source>
</evidence>
<evidence type="ECO:0000256" key="2">
    <source>
        <dbReference type="ARBA" id="ARBA00009023"/>
    </source>
</evidence>
<reference evidence="7 8" key="1">
    <citation type="submission" date="2023-09" db="EMBL/GenBank/DDBJ databases">
        <title>Xinfangfangia sedmenti sp. nov., isolated the sedment.</title>
        <authorList>
            <person name="Xu L."/>
        </authorList>
    </citation>
    <scope>NUCLEOTIDE SEQUENCE [LARGE SCALE GENOMIC DNA]</scope>
    <source>
        <strain evidence="7 8">LG-4</strain>
    </source>
</reference>
<protein>
    <submittedName>
        <fullName evidence="7">C4-dicarboxylate TRAP transporter substrate-binding protein</fullName>
    </submittedName>
</protein>
<dbReference type="NCBIfam" id="NF037995">
    <property type="entry name" value="TRAP_S1"/>
    <property type="match status" value="1"/>
</dbReference>